<organism evidence="1 2">
    <name type="scientific">Trichonephila inaurata madagascariensis</name>
    <dbReference type="NCBI Taxonomy" id="2747483"/>
    <lineage>
        <taxon>Eukaryota</taxon>
        <taxon>Metazoa</taxon>
        <taxon>Ecdysozoa</taxon>
        <taxon>Arthropoda</taxon>
        <taxon>Chelicerata</taxon>
        <taxon>Arachnida</taxon>
        <taxon>Araneae</taxon>
        <taxon>Araneomorphae</taxon>
        <taxon>Entelegynae</taxon>
        <taxon>Araneoidea</taxon>
        <taxon>Nephilidae</taxon>
        <taxon>Trichonephila</taxon>
        <taxon>Trichonephila inaurata</taxon>
    </lineage>
</organism>
<reference evidence="1" key="1">
    <citation type="submission" date="2020-08" db="EMBL/GenBank/DDBJ databases">
        <title>Multicomponent nature underlies the extraordinary mechanical properties of spider dragline silk.</title>
        <authorList>
            <person name="Kono N."/>
            <person name="Nakamura H."/>
            <person name="Mori M."/>
            <person name="Yoshida Y."/>
            <person name="Ohtoshi R."/>
            <person name="Malay A.D."/>
            <person name="Moran D.A.P."/>
            <person name="Tomita M."/>
            <person name="Numata K."/>
            <person name="Arakawa K."/>
        </authorList>
    </citation>
    <scope>NUCLEOTIDE SEQUENCE</scope>
</reference>
<gene>
    <name evidence="1" type="primary">NS1</name>
    <name evidence="1" type="ORF">TNIN_500601</name>
</gene>
<dbReference type="AlphaFoldDB" id="A0A8X6MGS0"/>
<protein>
    <submittedName>
        <fullName evidence="1">Initiator protein NS1</fullName>
    </submittedName>
</protein>
<dbReference type="EMBL" id="BMAV01027160">
    <property type="protein sequence ID" value="GFS56841.1"/>
    <property type="molecule type" value="Genomic_DNA"/>
</dbReference>
<dbReference type="Proteomes" id="UP000886998">
    <property type="component" value="Unassembled WGS sequence"/>
</dbReference>
<comment type="caution">
    <text evidence="1">The sequence shown here is derived from an EMBL/GenBank/DDBJ whole genome shotgun (WGS) entry which is preliminary data.</text>
</comment>
<accession>A0A8X6MGS0</accession>
<keyword evidence="2" id="KW-1185">Reference proteome</keyword>
<sequence length="416" mass="49008">MYFSRNFLETICDHSIVGCDNLETVVERFENLPELEYENVLYYWMENCHKKWKSILDGPYLSMMRQPDDYDPEETWNHRNDPMCHSIRCRACTLEDLQQETNNGRGEEHFYERCIGKHDNHDGTRDPIQPETMGGLDGISEQPLEDQASSYLRLRAIKNIDPDLYNSVKAELFDLFREPLGILLSTPFGATRRYVSDVLVLGNGEERRNILQWLEGNGLDFPGQLYGFVEEETHIHIIHDCAYSNRSCRCRWRNHPGVRNAIKKPLRRPKYIRQFDWIDWIYIILYFYLSKRGGQKKIWINGRVRRLPGGFENLRWEALCKRTQDVLEGQRERVFDNSESEEPIDGRRKQIVSECVRGPAKKGGRFEELCKLTQLLLTKYLCIPLTDVRKIILPSNVDHNLKLHVVNFPQAKRLRV</sequence>
<name>A0A8X6MGS0_9ARAC</name>
<dbReference type="OrthoDB" id="8067424at2759"/>
<evidence type="ECO:0000313" key="1">
    <source>
        <dbReference type="EMBL" id="GFS56841.1"/>
    </source>
</evidence>
<evidence type="ECO:0000313" key="2">
    <source>
        <dbReference type="Proteomes" id="UP000886998"/>
    </source>
</evidence>
<proteinExistence type="predicted"/>